<sequence>MLKIRPIQDIKKQLLLSKQAVRNFPKLVSFKFDALYEEIVTQIKTIEISSECILFDSVESYNVTREFSDLDYWSEKAKEEINKFWFFATNGQGDFWLFDDENKVYFYDHEYEEMCFKNFTDLGLNFEKWLQYSCLNKQLGEVYEKEDEISEEIKNDYKEKLKELSGLLSNNYPFEI</sequence>
<dbReference type="EMBL" id="CP147988">
    <property type="protein sequence ID" value="WXK49204.1"/>
    <property type="molecule type" value="Genomic_DNA"/>
</dbReference>
<dbReference type="SUPFAM" id="SSF160631">
    <property type="entry name" value="SMI1/KNR4-like"/>
    <property type="match status" value="1"/>
</dbReference>
<proteinExistence type="predicted"/>
<dbReference type="Proteomes" id="UP001447857">
    <property type="component" value="Chromosome"/>
</dbReference>
<accession>A0ABZ2Q4I2</accession>
<name>A0ABZ2Q4I2_9FLAO</name>
<dbReference type="InterPro" id="IPR037883">
    <property type="entry name" value="Knr4/Smi1-like_sf"/>
</dbReference>
<protein>
    <recommendedName>
        <fullName evidence="3">Knr4/Smi1-like domain-containing protein</fullName>
    </recommendedName>
</protein>
<evidence type="ECO:0008006" key="3">
    <source>
        <dbReference type="Google" id="ProtNLM"/>
    </source>
</evidence>
<dbReference type="RefSeq" id="WP_338839882.1">
    <property type="nucleotide sequence ID" value="NZ_CP147988.1"/>
</dbReference>
<organism evidence="1 2">
    <name type="scientific">Flavobacterium ginsenosidimutans</name>
    <dbReference type="NCBI Taxonomy" id="687844"/>
    <lineage>
        <taxon>Bacteria</taxon>
        <taxon>Pseudomonadati</taxon>
        <taxon>Bacteroidota</taxon>
        <taxon>Flavobacteriia</taxon>
        <taxon>Flavobacteriales</taxon>
        <taxon>Flavobacteriaceae</taxon>
        <taxon>Flavobacterium</taxon>
    </lineage>
</organism>
<keyword evidence="2" id="KW-1185">Reference proteome</keyword>
<evidence type="ECO:0000313" key="2">
    <source>
        <dbReference type="Proteomes" id="UP001447857"/>
    </source>
</evidence>
<gene>
    <name evidence="1" type="ORF">V6624_19470</name>
</gene>
<evidence type="ECO:0000313" key="1">
    <source>
        <dbReference type="EMBL" id="WXK49204.1"/>
    </source>
</evidence>
<reference evidence="1 2" key="1">
    <citation type="submission" date="2024-02" db="EMBL/GenBank/DDBJ databases">
        <title>complete genome of Flavobacterium ginsenosidimutans Str. YTB16.</title>
        <authorList>
            <person name="Wang Q."/>
        </authorList>
    </citation>
    <scope>NUCLEOTIDE SEQUENCE [LARGE SCALE GENOMIC DNA]</scope>
    <source>
        <strain evidence="1 2">YTB16</strain>
    </source>
</reference>